<dbReference type="Pfam" id="PF13672">
    <property type="entry name" value="PP2C_2"/>
    <property type="match status" value="1"/>
</dbReference>
<reference evidence="2" key="1">
    <citation type="submission" date="2018-06" db="EMBL/GenBank/DDBJ databases">
        <authorList>
            <person name="Zhirakovskaya E."/>
        </authorList>
    </citation>
    <scope>NUCLEOTIDE SEQUENCE</scope>
</reference>
<gene>
    <name evidence="2" type="ORF">MNBD_BACTEROID05-704</name>
</gene>
<dbReference type="InterPro" id="IPR036457">
    <property type="entry name" value="PPM-type-like_dom_sf"/>
</dbReference>
<dbReference type="AlphaFoldDB" id="A0A3B0T245"/>
<proteinExistence type="predicted"/>
<accession>A0A3B0T245</accession>
<organism evidence="2">
    <name type="scientific">hydrothermal vent metagenome</name>
    <dbReference type="NCBI Taxonomy" id="652676"/>
    <lineage>
        <taxon>unclassified sequences</taxon>
        <taxon>metagenomes</taxon>
        <taxon>ecological metagenomes</taxon>
    </lineage>
</organism>
<dbReference type="EMBL" id="UOEN01000064">
    <property type="protein sequence ID" value="VAW12008.1"/>
    <property type="molecule type" value="Genomic_DNA"/>
</dbReference>
<protein>
    <recommendedName>
        <fullName evidence="1">PPM-type phosphatase domain-containing protein</fullName>
    </recommendedName>
</protein>
<feature type="non-terminal residue" evidence="2">
    <location>
        <position position="1040"/>
    </location>
</feature>
<dbReference type="SUPFAM" id="SSF81606">
    <property type="entry name" value="PP2C-like"/>
    <property type="match status" value="1"/>
</dbReference>
<dbReference type="Gene3D" id="3.60.40.10">
    <property type="entry name" value="PPM-type phosphatase domain"/>
    <property type="match status" value="1"/>
</dbReference>
<sequence length="1040" mass="121240">QLRRWFTLIRGLLDQNQIRQLENLRRKKPLQTYPLLPWRKERSQFTAMAFSLGINSEKKPFTNSSSPIGKGLNTRQKKSFAKLQKSFRSGITPENLSRAEDVFKDLYAYGNKKEIEQGVNIIDYIFSMAGQKLTNEYLFSILSYQGQLLFKLGRDDQVMISLDQMQKIITQLEYHSGSQRVELMRILIVDLYLEINQGFYDQEKDMLAKKLNKLVLEQLSYLADVLDSNKENVGVLWSRQSKVVFSQSRFNSEQRRLVDAHLDIKKAISYDPHNLKYKEVSQLFAKKIANVENQELAFDELLRRLESFNDPVKFKNIREISHQVKVNKLFQQFEILILESMVKLDDVYLNNERILRLLAVIHERFKAAERRIEKERYKRKIIELSNLLKAAEMQADITFIEQQISFVDPDDEYGEFYNDKKVRSLLMALEREYYLKRKEIVSDYNGASSPIRQQEKLVLKGRKINSDRYGLFRILKMVPVTVYKESSSPIETKRRFVGALRRGVTFKENPFDINQDFGLLDEDFGFGAAADGMGDLSLEDSDFASFIGVLGIYRLLKAKYEQVKLRKFNINEYIRVFEQAVLEMNNIIHLYNEEVSDPKDQLKTTLSAYWIVEDETRKRWLIAANIGDSRIYLRRANGKVTQISRDDNVIRLDGLMDPDKLSDYLGRRKRDSLGKHQLIVRQIYSHNMVFALTDGVYKALEYEQKTVEDFGQRHESSRVLVDVLMKEAQKSVRSPQTMEEKIKRKGDHATAIALSVNPSVMTYVGVDGVFERYVKKQFSEKDFDQLSSRNTISDLEITSKSRRVFIGGRDRFAVDIKGLTERVDGRLIINITGLKHNFDINRIIITRYTVVGDDGKETQRKLSLYYSLDVENLHNPLDASDISWEVDSSRLLDSFDKWSKVKGSPNISDLYRENYIVMTKISPEGKLWLGEYLGRYLGFGNMSVAVMTIGGVRKYVKLFKSVEERTYQYVIERNSKEKSFKAQFKIIQEEIEKIQRLGMGAKELEYIVNVLLMDSETTVEQIKEVMDFSDERMARELWVA</sequence>
<feature type="non-terminal residue" evidence="2">
    <location>
        <position position="1"/>
    </location>
</feature>
<evidence type="ECO:0000259" key="1">
    <source>
        <dbReference type="Pfam" id="PF13672"/>
    </source>
</evidence>
<name>A0A3B0T245_9ZZZZ</name>
<dbReference type="InterPro" id="IPR001932">
    <property type="entry name" value="PPM-type_phosphatase-like_dom"/>
</dbReference>
<evidence type="ECO:0000313" key="2">
    <source>
        <dbReference type="EMBL" id="VAW12008.1"/>
    </source>
</evidence>
<feature type="domain" description="PPM-type phosphatase" evidence="1">
    <location>
        <begin position="525"/>
        <end position="716"/>
    </location>
</feature>